<feature type="transmembrane region" description="Helical" evidence="1">
    <location>
        <begin position="38"/>
        <end position="59"/>
    </location>
</feature>
<evidence type="ECO:0000313" key="2">
    <source>
        <dbReference type="EMBL" id="MBP1930287.1"/>
    </source>
</evidence>
<keyword evidence="1" id="KW-1133">Transmembrane helix</keyword>
<dbReference type="EMBL" id="JAGGKT010000001">
    <property type="protein sequence ID" value="MBP1930287.1"/>
    <property type="molecule type" value="Genomic_DNA"/>
</dbReference>
<evidence type="ECO:0000313" key="3">
    <source>
        <dbReference type="Proteomes" id="UP001519343"/>
    </source>
</evidence>
<evidence type="ECO:0000256" key="1">
    <source>
        <dbReference type="SAM" id="Phobius"/>
    </source>
</evidence>
<gene>
    <name evidence="2" type="ORF">J2Z37_000274</name>
</gene>
<name>A0ABS4GJ48_9BACL</name>
<accession>A0ABS4GJ48</accession>
<sequence>MKKFRALSCFILALCLVFYALPRLPLQGFDGMLDQASGFSLVWTAFAMLVIGSNLYQVISTDRTGLDRRARKRGSRRLGEWKRPVMVEKGYRRSRI</sequence>
<proteinExistence type="predicted"/>
<reference evidence="2 3" key="1">
    <citation type="submission" date="2021-03" db="EMBL/GenBank/DDBJ databases">
        <title>Genomic Encyclopedia of Type Strains, Phase IV (KMG-IV): sequencing the most valuable type-strain genomes for metagenomic binning, comparative biology and taxonomic classification.</title>
        <authorList>
            <person name="Goeker M."/>
        </authorList>
    </citation>
    <scope>NUCLEOTIDE SEQUENCE [LARGE SCALE GENOMIC DNA]</scope>
    <source>
        <strain evidence="2 3">DSM 24738</strain>
    </source>
</reference>
<protein>
    <submittedName>
        <fullName evidence="2">Uncharacterized protein</fullName>
    </submittedName>
</protein>
<dbReference type="Proteomes" id="UP001519343">
    <property type="component" value="Unassembled WGS sequence"/>
</dbReference>
<dbReference type="RefSeq" id="WP_209808179.1">
    <property type="nucleotide sequence ID" value="NZ_JAGGKT010000001.1"/>
</dbReference>
<keyword evidence="1" id="KW-0812">Transmembrane</keyword>
<comment type="caution">
    <text evidence="2">The sequence shown here is derived from an EMBL/GenBank/DDBJ whole genome shotgun (WGS) entry which is preliminary data.</text>
</comment>
<keyword evidence="3" id="KW-1185">Reference proteome</keyword>
<keyword evidence="1" id="KW-0472">Membrane</keyword>
<organism evidence="2 3">
    <name type="scientific">Ammoniphilus resinae</name>
    <dbReference type="NCBI Taxonomy" id="861532"/>
    <lineage>
        <taxon>Bacteria</taxon>
        <taxon>Bacillati</taxon>
        <taxon>Bacillota</taxon>
        <taxon>Bacilli</taxon>
        <taxon>Bacillales</taxon>
        <taxon>Paenibacillaceae</taxon>
        <taxon>Aneurinibacillus group</taxon>
        <taxon>Ammoniphilus</taxon>
    </lineage>
</organism>